<accession>A0A553K494</accession>
<protein>
    <submittedName>
        <fullName evidence="1">Uncharacterized protein</fullName>
    </submittedName>
</protein>
<name>A0A553K494_9ACTN</name>
<evidence type="ECO:0000313" key="2">
    <source>
        <dbReference type="Proteomes" id="UP000317638"/>
    </source>
</evidence>
<comment type="caution">
    <text evidence="1">The sequence shown here is derived from an EMBL/GenBank/DDBJ whole genome shotgun (WGS) entry which is preliminary data.</text>
</comment>
<evidence type="ECO:0000313" key="1">
    <source>
        <dbReference type="EMBL" id="TRY19511.1"/>
    </source>
</evidence>
<dbReference type="Proteomes" id="UP000317638">
    <property type="component" value="Unassembled WGS sequence"/>
</dbReference>
<proteinExistence type="predicted"/>
<keyword evidence="2" id="KW-1185">Reference proteome</keyword>
<dbReference type="EMBL" id="VKKG01000001">
    <property type="protein sequence ID" value="TRY19511.1"/>
    <property type="molecule type" value="Genomic_DNA"/>
</dbReference>
<dbReference type="AlphaFoldDB" id="A0A553K494"/>
<dbReference type="OrthoDB" id="3797695at2"/>
<dbReference type="RefSeq" id="WP_143936600.1">
    <property type="nucleotide sequence ID" value="NZ_VKKG01000001.1"/>
</dbReference>
<gene>
    <name evidence="1" type="ORF">FOJ82_00985</name>
</gene>
<reference evidence="1 2" key="1">
    <citation type="submission" date="2019-07" db="EMBL/GenBank/DDBJ databases">
        <authorList>
            <person name="Zhou L.-Y."/>
        </authorList>
    </citation>
    <scope>NUCLEOTIDE SEQUENCE [LARGE SCALE GENOMIC DNA]</scope>
    <source>
        <strain evidence="1 2">YIM 101269</strain>
    </source>
</reference>
<organism evidence="1 2">
    <name type="scientific">Tessaracoccus rhinocerotis</name>
    <dbReference type="NCBI Taxonomy" id="1689449"/>
    <lineage>
        <taxon>Bacteria</taxon>
        <taxon>Bacillati</taxon>
        <taxon>Actinomycetota</taxon>
        <taxon>Actinomycetes</taxon>
        <taxon>Propionibacteriales</taxon>
        <taxon>Propionibacteriaceae</taxon>
        <taxon>Tessaracoccus</taxon>
    </lineage>
</organism>
<sequence length="175" mass="18945">MTAISLAVPFGAPSLARAAEVGEWVPGQYGQYRISSVAPQKSAYEVGDVVTLKFRFETTDATAPNREIVTTSDTLSNADSCTWYYPASVSNPPVPRREILPGGTGASMTVGPLARNGAWTAEDGRQWTTECDNATTGRGGCRSYVWADVWQPVTAGSSQFELVQKWVLNNMVRFS</sequence>